<dbReference type="InterPro" id="IPR011050">
    <property type="entry name" value="Pectin_lyase_fold/virulence"/>
</dbReference>
<evidence type="ECO:0000313" key="1">
    <source>
        <dbReference type="EMBL" id="MBK9982774.1"/>
    </source>
</evidence>
<dbReference type="Gene3D" id="2.160.20.10">
    <property type="entry name" value="Single-stranded right-handed beta-helix, Pectin lyase-like"/>
    <property type="match status" value="1"/>
</dbReference>
<dbReference type="InterPro" id="IPR012334">
    <property type="entry name" value="Pectin_lyas_fold"/>
</dbReference>
<dbReference type="AlphaFoldDB" id="A0A9D7SXR2"/>
<protein>
    <recommendedName>
        <fullName evidence="3">Right handed beta helix domain-containing protein</fullName>
    </recommendedName>
</protein>
<dbReference type="SUPFAM" id="SSF51126">
    <property type="entry name" value="Pectin lyase-like"/>
    <property type="match status" value="1"/>
</dbReference>
<organism evidence="1 2">
    <name type="scientific">Candidatus Opimibacter skivensis</name>
    <dbReference type="NCBI Taxonomy" id="2982028"/>
    <lineage>
        <taxon>Bacteria</taxon>
        <taxon>Pseudomonadati</taxon>
        <taxon>Bacteroidota</taxon>
        <taxon>Saprospiria</taxon>
        <taxon>Saprospirales</taxon>
        <taxon>Saprospiraceae</taxon>
        <taxon>Candidatus Opimibacter</taxon>
    </lineage>
</organism>
<evidence type="ECO:0008006" key="3">
    <source>
        <dbReference type="Google" id="ProtNLM"/>
    </source>
</evidence>
<dbReference type="Proteomes" id="UP000808337">
    <property type="component" value="Unassembled WGS sequence"/>
</dbReference>
<name>A0A9D7SXR2_9BACT</name>
<gene>
    <name evidence="1" type="ORF">IPP15_10180</name>
</gene>
<reference evidence="1 2" key="1">
    <citation type="submission" date="2020-10" db="EMBL/GenBank/DDBJ databases">
        <title>Connecting structure to function with the recovery of over 1000 high-quality activated sludge metagenome-assembled genomes encoding full-length rRNA genes using long-read sequencing.</title>
        <authorList>
            <person name="Singleton C.M."/>
            <person name="Petriglieri F."/>
            <person name="Kristensen J.M."/>
            <person name="Kirkegaard R.H."/>
            <person name="Michaelsen T.Y."/>
            <person name="Andersen M.H."/>
            <person name="Karst S.M."/>
            <person name="Dueholm M.S."/>
            <person name="Nielsen P.H."/>
            <person name="Albertsen M."/>
        </authorList>
    </citation>
    <scope>NUCLEOTIDE SEQUENCE [LARGE SCALE GENOMIC DNA]</scope>
    <source>
        <strain evidence="1">Ribe_18-Q3-R11-54_MAXAC.273</strain>
    </source>
</reference>
<dbReference type="EMBL" id="JADKGY010000007">
    <property type="protein sequence ID" value="MBK9982774.1"/>
    <property type="molecule type" value="Genomic_DNA"/>
</dbReference>
<comment type="caution">
    <text evidence="1">The sequence shown here is derived from an EMBL/GenBank/DDBJ whole genome shotgun (WGS) entry which is preliminary data.</text>
</comment>
<sequence>MGTYATPAHHIKFENCTFRNIDATGNNDLLKLSGLDSFEIRHCVFLNGADGGSGMDMVGCHDGLIKNCFLKTWVPIVSRQKEVREIYGLKQIF</sequence>
<evidence type="ECO:0000313" key="2">
    <source>
        <dbReference type="Proteomes" id="UP000808337"/>
    </source>
</evidence>
<accession>A0A9D7SXR2</accession>
<proteinExistence type="predicted"/>